<accession>A0AAR5PCT2</accession>
<protein>
    <submittedName>
        <fullName evidence="1">Uncharacterized protein</fullName>
    </submittedName>
</protein>
<name>A0AAR5PCT2_DENPD</name>
<keyword evidence="2" id="KW-1185">Reference proteome</keyword>
<reference evidence="1" key="2">
    <citation type="submission" date="2024-08" db="UniProtKB">
        <authorList>
            <consortium name="EnsemblMetazoa"/>
        </authorList>
    </citation>
    <scope>IDENTIFICATION</scope>
</reference>
<dbReference type="AlphaFoldDB" id="A0AAR5PCT2"/>
<dbReference type="Proteomes" id="UP000019118">
    <property type="component" value="Unassembled WGS sequence"/>
</dbReference>
<proteinExistence type="predicted"/>
<dbReference type="GeneID" id="109536875"/>
<sequence length="131" mass="14877">MHLRIFRQFNDKLYPILLLFAEVDGKTMSLLKLKFTLFLLVIAFLAVDVEGSASRISRTVRGTMRVIGLGPWCVGCPAHYCDDDINIIQGYCCGCASFIDKLPVKCHSSVKCSMNIYELCLKYEYMMHCCC</sequence>
<dbReference type="EnsemblMetazoa" id="XM_019903319.1">
    <property type="protein sequence ID" value="XP_019758878.1"/>
    <property type="gene ID" value="LOC109536875"/>
</dbReference>
<dbReference type="KEGG" id="dpa:109536875"/>
<evidence type="ECO:0000313" key="1">
    <source>
        <dbReference type="EnsemblMetazoa" id="XP_019758878.1"/>
    </source>
</evidence>
<reference evidence="2" key="1">
    <citation type="journal article" date="2013" name="Genome Biol.">
        <title>Draft genome of the mountain pine beetle, Dendroctonus ponderosae Hopkins, a major forest pest.</title>
        <authorList>
            <person name="Keeling C.I."/>
            <person name="Yuen M.M."/>
            <person name="Liao N.Y."/>
            <person name="Docking T.R."/>
            <person name="Chan S.K."/>
            <person name="Taylor G.A."/>
            <person name="Palmquist D.L."/>
            <person name="Jackman S.D."/>
            <person name="Nguyen A."/>
            <person name="Li M."/>
            <person name="Henderson H."/>
            <person name="Janes J.K."/>
            <person name="Zhao Y."/>
            <person name="Pandoh P."/>
            <person name="Moore R."/>
            <person name="Sperling F.A."/>
            <person name="Huber D.P."/>
            <person name="Birol I."/>
            <person name="Jones S.J."/>
            <person name="Bohlmann J."/>
        </authorList>
    </citation>
    <scope>NUCLEOTIDE SEQUENCE</scope>
</reference>
<organism evidence="1 2">
    <name type="scientific">Dendroctonus ponderosae</name>
    <name type="common">Mountain pine beetle</name>
    <dbReference type="NCBI Taxonomy" id="77166"/>
    <lineage>
        <taxon>Eukaryota</taxon>
        <taxon>Metazoa</taxon>
        <taxon>Ecdysozoa</taxon>
        <taxon>Arthropoda</taxon>
        <taxon>Hexapoda</taxon>
        <taxon>Insecta</taxon>
        <taxon>Pterygota</taxon>
        <taxon>Neoptera</taxon>
        <taxon>Endopterygota</taxon>
        <taxon>Coleoptera</taxon>
        <taxon>Polyphaga</taxon>
        <taxon>Cucujiformia</taxon>
        <taxon>Curculionidae</taxon>
        <taxon>Scolytinae</taxon>
        <taxon>Dendroctonus</taxon>
    </lineage>
</organism>
<evidence type="ECO:0000313" key="2">
    <source>
        <dbReference type="Proteomes" id="UP000019118"/>
    </source>
</evidence>
<dbReference type="RefSeq" id="XP_019758878.1">
    <property type="nucleotide sequence ID" value="XM_019903319.2"/>
</dbReference>